<evidence type="ECO:0000256" key="10">
    <source>
        <dbReference type="ARBA" id="ARBA00022989"/>
    </source>
</evidence>
<proteinExistence type="predicted"/>
<evidence type="ECO:0000256" key="6">
    <source>
        <dbReference type="ARBA" id="ARBA00022692"/>
    </source>
</evidence>
<dbReference type="GO" id="GO:0005524">
    <property type="term" value="F:ATP binding"/>
    <property type="evidence" value="ECO:0007669"/>
    <property type="project" value="UniProtKB-KW"/>
</dbReference>
<dbReference type="GO" id="GO:0000155">
    <property type="term" value="F:phosphorelay sensor kinase activity"/>
    <property type="evidence" value="ECO:0007669"/>
    <property type="project" value="InterPro"/>
</dbReference>
<dbReference type="EMBL" id="JQBP01000007">
    <property type="protein sequence ID" value="KRN74679.1"/>
    <property type="molecule type" value="Genomic_DNA"/>
</dbReference>
<dbReference type="Pfam" id="PF00512">
    <property type="entry name" value="HisKA"/>
    <property type="match status" value="1"/>
</dbReference>
<keyword evidence="16" id="KW-1185">Reference proteome</keyword>
<reference evidence="15 16" key="1">
    <citation type="journal article" date="2015" name="Genome Announc.">
        <title>Expanding the biotechnology potential of lactobacilli through comparative genomics of 213 strains and associated genera.</title>
        <authorList>
            <person name="Sun Z."/>
            <person name="Harris H.M."/>
            <person name="McCann A."/>
            <person name="Guo C."/>
            <person name="Argimon S."/>
            <person name="Zhang W."/>
            <person name="Yang X."/>
            <person name="Jeffery I.B."/>
            <person name="Cooney J.C."/>
            <person name="Kagawa T.F."/>
            <person name="Liu W."/>
            <person name="Song Y."/>
            <person name="Salvetti E."/>
            <person name="Wrobel A."/>
            <person name="Rasinkangas P."/>
            <person name="Parkhill J."/>
            <person name="Rea M.C."/>
            <person name="O'Sullivan O."/>
            <person name="Ritari J."/>
            <person name="Douillard F.P."/>
            <person name="Paul Ross R."/>
            <person name="Yang R."/>
            <person name="Briner A.E."/>
            <person name="Felis G.E."/>
            <person name="de Vos W.M."/>
            <person name="Barrangou R."/>
            <person name="Klaenhammer T.R."/>
            <person name="Caufield P.W."/>
            <person name="Cui Y."/>
            <person name="Zhang H."/>
            <person name="O'Toole P.W."/>
        </authorList>
    </citation>
    <scope>NUCLEOTIDE SEQUENCE [LARGE SCALE GENOMIC DNA]</scope>
    <source>
        <strain evidence="15 16">DSM 20593</strain>
    </source>
</reference>
<keyword evidence="12 13" id="KW-0472">Membrane</keyword>
<dbReference type="PATRIC" id="fig|1616.3.peg.1218"/>
<keyword evidence="6 13" id="KW-0812">Transmembrane</keyword>
<dbReference type="SUPFAM" id="SSF47384">
    <property type="entry name" value="Homodimeric domain of signal transducing histidine kinase"/>
    <property type="match status" value="1"/>
</dbReference>
<comment type="caution">
    <text evidence="15">The sequence shown here is derived from an EMBL/GenBank/DDBJ whole genome shotgun (WGS) entry which is preliminary data.</text>
</comment>
<evidence type="ECO:0000256" key="13">
    <source>
        <dbReference type="SAM" id="Phobius"/>
    </source>
</evidence>
<dbReference type="STRING" id="1616.IV73_GL001185"/>
<name>A0A0R2JK66_9LACO</name>
<dbReference type="Pfam" id="PF02518">
    <property type="entry name" value="HATPase_c"/>
    <property type="match status" value="1"/>
</dbReference>
<dbReference type="Gene3D" id="3.30.565.10">
    <property type="entry name" value="Histidine kinase-like ATPase, C-terminal domain"/>
    <property type="match status" value="1"/>
</dbReference>
<gene>
    <name evidence="15" type="ORF">IV73_GL001185</name>
</gene>
<dbReference type="InterPro" id="IPR003594">
    <property type="entry name" value="HATPase_dom"/>
</dbReference>
<keyword evidence="11" id="KW-0902">Two-component regulatory system</keyword>
<dbReference type="InterPro" id="IPR036097">
    <property type="entry name" value="HisK_dim/P_sf"/>
</dbReference>
<evidence type="ECO:0000256" key="12">
    <source>
        <dbReference type="ARBA" id="ARBA00023136"/>
    </source>
</evidence>
<keyword evidence="4" id="KW-0597">Phosphoprotein</keyword>
<dbReference type="PRINTS" id="PR00344">
    <property type="entry name" value="BCTRLSENSOR"/>
</dbReference>
<dbReference type="CDD" id="cd00082">
    <property type="entry name" value="HisKA"/>
    <property type="match status" value="1"/>
</dbReference>
<dbReference type="Gene3D" id="1.10.287.130">
    <property type="match status" value="1"/>
</dbReference>
<dbReference type="AlphaFoldDB" id="A0A0R2JK66"/>
<dbReference type="Proteomes" id="UP000051655">
    <property type="component" value="Unassembled WGS sequence"/>
</dbReference>
<evidence type="ECO:0000256" key="3">
    <source>
        <dbReference type="ARBA" id="ARBA00012438"/>
    </source>
</evidence>
<dbReference type="InterPro" id="IPR050351">
    <property type="entry name" value="BphY/WalK/GraS-like"/>
</dbReference>
<evidence type="ECO:0000256" key="7">
    <source>
        <dbReference type="ARBA" id="ARBA00022741"/>
    </source>
</evidence>
<dbReference type="InterPro" id="IPR005467">
    <property type="entry name" value="His_kinase_dom"/>
</dbReference>
<keyword evidence="9" id="KW-0067">ATP-binding</keyword>
<dbReference type="InterPro" id="IPR003661">
    <property type="entry name" value="HisK_dim/P_dom"/>
</dbReference>
<evidence type="ECO:0000259" key="14">
    <source>
        <dbReference type="PROSITE" id="PS50109"/>
    </source>
</evidence>
<evidence type="ECO:0000256" key="4">
    <source>
        <dbReference type="ARBA" id="ARBA00022553"/>
    </source>
</evidence>
<comment type="catalytic activity">
    <reaction evidence="1">
        <text>ATP + protein L-histidine = ADP + protein N-phospho-L-histidine.</text>
        <dbReference type="EC" id="2.7.13.3"/>
    </reaction>
</comment>
<dbReference type="InterPro" id="IPR036890">
    <property type="entry name" value="HATPase_C_sf"/>
</dbReference>
<evidence type="ECO:0000256" key="8">
    <source>
        <dbReference type="ARBA" id="ARBA00022777"/>
    </source>
</evidence>
<accession>A0A0R2JK66</accession>
<dbReference type="SMART" id="SM00387">
    <property type="entry name" value="HATPase_c"/>
    <property type="match status" value="1"/>
</dbReference>
<dbReference type="InterPro" id="IPR004358">
    <property type="entry name" value="Sig_transdc_His_kin-like_C"/>
</dbReference>
<evidence type="ECO:0000313" key="16">
    <source>
        <dbReference type="Proteomes" id="UP000051655"/>
    </source>
</evidence>
<evidence type="ECO:0000256" key="11">
    <source>
        <dbReference type="ARBA" id="ARBA00023012"/>
    </source>
</evidence>
<evidence type="ECO:0000256" key="9">
    <source>
        <dbReference type="ARBA" id="ARBA00022840"/>
    </source>
</evidence>
<dbReference type="FunFam" id="3.30.565.10:FF:000013">
    <property type="entry name" value="Two-component sensor histidine kinase"/>
    <property type="match status" value="1"/>
</dbReference>
<evidence type="ECO:0000256" key="5">
    <source>
        <dbReference type="ARBA" id="ARBA00022679"/>
    </source>
</evidence>
<dbReference type="PANTHER" id="PTHR45453">
    <property type="entry name" value="PHOSPHATE REGULON SENSOR PROTEIN PHOR"/>
    <property type="match status" value="1"/>
</dbReference>
<dbReference type="EC" id="2.7.13.3" evidence="3"/>
<sequence length="356" mass="40088">MGKMLMVLILSGFVFVGAILILQPEWNAKNWVDELHFVATQNPKAFWIISIGVITGWLWANYLIFEQMYLKSLTLMIVQKSQNLANVAQLPRFKKSPFIRLRPLIKSIDGIFEAMQESEARGNAIEQSKDEIIGNISHDLRTPLTALLGYLGLVKMHPGAPENNKYVNVAYEKADHMRTLVEDLYEYVQVNDKSFKMQLHLAPLNLSAMLSQLAVNYELEAQEHHVEISAATQPDSIEMYGDQNRLARVFMNLIANAFKYGEGATYIHLTARILDDDESVEVCVENDGKRIPEEALGHVFERFYRVESSRNVKTGGSGLGLAIVSGIVEGHNGEARVESDEHKTSFIITLPLQPDL</sequence>
<evidence type="ECO:0000313" key="15">
    <source>
        <dbReference type="EMBL" id="KRN74679.1"/>
    </source>
</evidence>
<organism evidence="15 16">
    <name type="scientific">Weissella kandleri</name>
    <dbReference type="NCBI Taxonomy" id="1616"/>
    <lineage>
        <taxon>Bacteria</taxon>
        <taxon>Bacillati</taxon>
        <taxon>Bacillota</taxon>
        <taxon>Bacilli</taxon>
        <taxon>Lactobacillales</taxon>
        <taxon>Lactobacillaceae</taxon>
        <taxon>Weissella</taxon>
    </lineage>
</organism>
<evidence type="ECO:0000256" key="1">
    <source>
        <dbReference type="ARBA" id="ARBA00000085"/>
    </source>
</evidence>
<dbReference type="GO" id="GO:0005886">
    <property type="term" value="C:plasma membrane"/>
    <property type="evidence" value="ECO:0007669"/>
    <property type="project" value="TreeGrafter"/>
</dbReference>
<dbReference type="PANTHER" id="PTHR45453:SF1">
    <property type="entry name" value="PHOSPHATE REGULON SENSOR PROTEIN PHOR"/>
    <property type="match status" value="1"/>
</dbReference>
<keyword evidence="7" id="KW-0547">Nucleotide-binding</keyword>
<protein>
    <recommendedName>
        <fullName evidence="3">histidine kinase</fullName>
        <ecNumber evidence="3">2.7.13.3</ecNumber>
    </recommendedName>
</protein>
<evidence type="ECO:0000256" key="2">
    <source>
        <dbReference type="ARBA" id="ARBA00004370"/>
    </source>
</evidence>
<dbReference type="CDD" id="cd00075">
    <property type="entry name" value="HATPase"/>
    <property type="match status" value="1"/>
</dbReference>
<feature type="transmembrane region" description="Helical" evidence="13">
    <location>
        <begin position="45"/>
        <end position="65"/>
    </location>
</feature>
<keyword evidence="10 13" id="KW-1133">Transmembrane helix</keyword>
<dbReference type="GO" id="GO:0016036">
    <property type="term" value="P:cellular response to phosphate starvation"/>
    <property type="evidence" value="ECO:0007669"/>
    <property type="project" value="TreeGrafter"/>
</dbReference>
<keyword evidence="8" id="KW-0418">Kinase</keyword>
<dbReference type="SUPFAM" id="SSF55874">
    <property type="entry name" value="ATPase domain of HSP90 chaperone/DNA topoisomerase II/histidine kinase"/>
    <property type="match status" value="1"/>
</dbReference>
<feature type="domain" description="Histidine kinase" evidence="14">
    <location>
        <begin position="135"/>
        <end position="354"/>
    </location>
</feature>
<keyword evidence="5" id="KW-0808">Transferase</keyword>
<dbReference type="PROSITE" id="PS50109">
    <property type="entry name" value="HIS_KIN"/>
    <property type="match status" value="1"/>
</dbReference>
<dbReference type="GO" id="GO:0004721">
    <property type="term" value="F:phosphoprotein phosphatase activity"/>
    <property type="evidence" value="ECO:0007669"/>
    <property type="project" value="TreeGrafter"/>
</dbReference>
<comment type="subcellular location">
    <subcellularLocation>
        <location evidence="2">Membrane</location>
    </subcellularLocation>
</comment>
<dbReference type="SMART" id="SM00388">
    <property type="entry name" value="HisKA"/>
    <property type="match status" value="1"/>
</dbReference>